<dbReference type="GeneID" id="101854751"/>
<keyword evidence="11" id="KW-1185">Reference proteome</keyword>
<comment type="cofactor">
    <cofactor evidence="1">
        <name>Zn(2+)</name>
        <dbReference type="ChEBI" id="CHEBI:29105"/>
    </cofactor>
</comment>
<feature type="domain" description="Peptidase M13 N-terminal" evidence="10">
    <location>
        <begin position="108"/>
        <end position="503"/>
    </location>
</feature>
<keyword evidence="8" id="KW-0472">Membrane</keyword>
<name>A0ABM1A971_APLCA</name>
<evidence type="ECO:0000256" key="8">
    <source>
        <dbReference type="SAM" id="Phobius"/>
    </source>
</evidence>
<evidence type="ECO:0000259" key="10">
    <source>
        <dbReference type="Pfam" id="PF05649"/>
    </source>
</evidence>
<gene>
    <name evidence="12" type="primary">LOC101854751</name>
</gene>
<keyword evidence="8" id="KW-1133">Transmembrane helix</keyword>
<keyword evidence="8" id="KW-0812">Transmembrane</keyword>
<keyword evidence="2" id="KW-0645">Protease</keyword>
<evidence type="ECO:0000256" key="5">
    <source>
        <dbReference type="ARBA" id="ARBA00022833"/>
    </source>
</evidence>
<evidence type="ECO:0000256" key="7">
    <source>
        <dbReference type="SAM" id="MobiDB-lite"/>
    </source>
</evidence>
<evidence type="ECO:0000256" key="3">
    <source>
        <dbReference type="ARBA" id="ARBA00022723"/>
    </source>
</evidence>
<dbReference type="InterPro" id="IPR008753">
    <property type="entry name" value="Peptidase_M13_N"/>
</dbReference>
<reference evidence="12" key="1">
    <citation type="submission" date="2025-08" db="UniProtKB">
        <authorList>
            <consortium name="RefSeq"/>
        </authorList>
    </citation>
    <scope>IDENTIFICATION</scope>
</reference>
<evidence type="ECO:0000256" key="4">
    <source>
        <dbReference type="ARBA" id="ARBA00022801"/>
    </source>
</evidence>
<dbReference type="CDD" id="cd08662">
    <property type="entry name" value="M13"/>
    <property type="match status" value="1"/>
</dbReference>
<dbReference type="Pfam" id="PF01431">
    <property type="entry name" value="Peptidase_M13"/>
    <property type="match status" value="1"/>
</dbReference>
<dbReference type="PANTHER" id="PTHR11733">
    <property type="entry name" value="ZINC METALLOPROTEASE FAMILY M13 NEPRILYSIN-RELATED"/>
    <property type="match status" value="1"/>
</dbReference>
<protein>
    <submittedName>
        <fullName evidence="12">Neprilysin</fullName>
    </submittedName>
</protein>
<feature type="region of interest" description="Disordered" evidence="7">
    <location>
        <begin position="1"/>
        <end position="25"/>
    </location>
</feature>
<keyword evidence="4" id="KW-0378">Hydrolase</keyword>
<keyword evidence="6" id="KW-0482">Metalloprotease</keyword>
<dbReference type="SUPFAM" id="SSF55486">
    <property type="entry name" value="Metalloproteases ('zincins'), catalytic domain"/>
    <property type="match status" value="1"/>
</dbReference>
<evidence type="ECO:0000313" key="11">
    <source>
        <dbReference type="Proteomes" id="UP000694888"/>
    </source>
</evidence>
<evidence type="ECO:0000256" key="2">
    <source>
        <dbReference type="ARBA" id="ARBA00022670"/>
    </source>
</evidence>
<keyword evidence="3" id="KW-0479">Metal-binding</keyword>
<dbReference type="InterPro" id="IPR042089">
    <property type="entry name" value="Peptidase_M13_dom_2"/>
</dbReference>
<dbReference type="Proteomes" id="UP000694888">
    <property type="component" value="Unplaced"/>
</dbReference>
<dbReference type="InterPro" id="IPR024079">
    <property type="entry name" value="MetalloPept_cat_dom_sf"/>
</dbReference>
<organism evidence="11 12">
    <name type="scientific">Aplysia californica</name>
    <name type="common">California sea hare</name>
    <dbReference type="NCBI Taxonomy" id="6500"/>
    <lineage>
        <taxon>Eukaryota</taxon>
        <taxon>Metazoa</taxon>
        <taxon>Spiralia</taxon>
        <taxon>Lophotrochozoa</taxon>
        <taxon>Mollusca</taxon>
        <taxon>Gastropoda</taxon>
        <taxon>Heterobranchia</taxon>
        <taxon>Euthyneura</taxon>
        <taxon>Tectipleura</taxon>
        <taxon>Aplysiida</taxon>
        <taxon>Aplysioidea</taxon>
        <taxon>Aplysiidae</taxon>
        <taxon>Aplysia</taxon>
    </lineage>
</organism>
<evidence type="ECO:0000313" key="12">
    <source>
        <dbReference type="RefSeq" id="XP_012943220.1"/>
    </source>
</evidence>
<feature type="compositionally biased region" description="Basic and acidic residues" evidence="7">
    <location>
        <begin position="1"/>
        <end position="21"/>
    </location>
</feature>
<dbReference type="PANTHER" id="PTHR11733:SF133">
    <property type="entry name" value="PHOSPHATE-REGULATING NEUTRAL ENDOPEPTIDASE PHEX"/>
    <property type="match status" value="1"/>
</dbReference>
<evidence type="ECO:0000259" key="9">
    <source>
        <dbReference type="Pfam" id="PF01431"/>
    </source>
</evidence>
<dbReference type="Gene3D" id="3.40.390.10">
    <property type="entry name" value="Collagenase (Catalytic Domain)"/>
    <property type="match status" value="1"/>
</dbReference>
<feature type="domain" description="Peptidase M13 C-terminal" evidence="9">
    <location>
        <begin position="562"/>
        <end position="768"/>
    </location>
</feature>
<dbReference type="Pfam" id="PF05649">
    <property type="entry name" value="Peptidase_M13_N"/>
    <property type="match status" value="1"/>
</dbReference>
<dbReference type="PROSITE" id="PS51885">
    <property type="entry name" value="NEPRILYSIN"/>
    <property type="match status" value="1"/>
</dbReference>
<sequence length="769" mass="88075">MDIRTSNEKEAWLKEKPKENGSGEQPNVRFKKGFWGGRTSLEKALIVLAVLLLIALITVVVVVVVDKNKEDETSHAAGHKSDGEVCLTTECVSAAARIHSYIDWTVQPCDDLYQFACGRWMREKVIPEDKSSLSTFGILRDEVEIVLKNLLEEEHKPTDLECTKKAKDLYKSCLNTDLINEKGDTALKELIVNELGGWPLITLGWDPMTFDLVNAIITHNKYNSYPLLSVYTGIDNKNSSQRILKMEQTDFGLPGQKYYLVARDDPMLIAYEDLIVGVAKLMGGETNEQVLREGAKEIVDFEIVLANISVPDEERRDANTLYNPMTLRDVHGNYSQAFDWRSYVFRVMTMPDIGITDISDDEVIINLSPPYYKRLTQVLQGTDRRTLANYVVWRFALQLLSTQGEPYQELIRVYRKAIYGISSEMARFRKCAAYTTSYVGLAVGRMFIKDNFDAEAKHMALEMIEGLQHSFNELVDDLDWMDKETKRVARIKNERIAPKIGYPEEITNNTYLEIYYSNYTYTPDDYFGNVLENRREGFKTTMRRLREPYDKEKWESPPSTVNAFYSSIRNQIMFPAGILQPPFFSQTYPKSLNYGGIGVVIGHEITHGFDDRGRQYDSDGNLVQWWSESAIEKFKGKAQCIVDQYGNFTVPEVDQNLNGVNTQGENIADNGGLKQAYRAYRNWVTEQGKEELPLPGLKFSHNQLFFINFAQLWCNLLREENALNRIRTGVHSPGRFRVIGSAQNSEDFNRAFDCPKNSYMNPENKCAVW</sequence>
<accession>A0ABM1A971</accession>
<dbReference type="PRINTS" id="PR00786">
    <property type="entry name" value="NEPRILYSIN"/>
</dbReference>
<feature type="transmembrane region" description="Helical" evidence="8">
    <location>
        <begin position="44"/>
        <end position="65"/>
    </location>
</feature>
<dbReference type="Gene3D" id="1.10.1380.10">
    <property type="entry name" value="Neutral endopeptidase , domain2"/>
    <property type="match status" value="1"/>
</dbReference>
<evidence type="ECO:0000256" key="1">
    <source>
        <dbReference type="ARBA" id="ARBA00001947"/>
    </source>
</evidence>
<dbReference type="RefSeq" id="XP_012943220.1">
    <property type="nucleotide sequence ID" value="XM_013087766.2"/>
</dbReference>
<dbReference type="InterPro" id="IPR018497">
    <property type="entry name" value="Peptidase_M13_C"/>
</dbReference>
<evidence type="ECO:0000256" key="6">
    <source>
        <dbReference type="ARBA" id="ARBA00023049"/>
    </source>
</evidence>
<keyword evidence="5" id="KW-0862">Zinc</keyword>
<dbReference type="InterPro" id="IPR000718">
    <property type="entry name" value="Peptidase_M13"/>
</dbReference>
<proteinExistence type="predicted"/>